<dbReference type="GO" id="GO:0009098">
    <property type="term" value="P:L-leucine biosynthetic process"/>
    <property type="evidence" value="ECO:0007669"/>
    <property type="project" value="UniProtKB-UniRule"/>
</dbReference>
<dbReference type="InterPro" id="IPR033940">
    <property type="entry name" value="IPMI_Swivel"/>
</dbReference>
<dbReference type="GO" id="GO:0003861">
    <property type="term" value="F:3-isopropylmalate dehydratase activity"/>
    <property type="evidence" value="ECO:0007669"/>
    <property type="project" value="UniProtKB-UniRule"/>
</dbReference>
<comment type="function">
    <text evidence="2 10">Catalyzes the isomerization between 2-isopropylmalate and 3-isopropylmalate, via the formation of 2-isopropylmaleate.</text>
</comment>
<keyword evidence="7 10" id="KW-0028">Amino-acid biosynthesis</keyword>
<evidence type="ECO:0000256" key="1">
    <source>
        <dbReference type="ARBA" id="ARBA00000491"/>
    </source>
</evidence>
<dbReference type="EMBL" id="JYFN01000028">
    <property type="protein sequence ID" value="KJE22050.1"/>
    <property type="molecule type" value="Genomic_DNA"/>
</dbReference>
<dbReference type="CDD" id="cd01577">
    <property type="entry name" value="IPMI_Swivel"/>
    <property type="match status" value="1"/>
</dbReference>
<dbReference type="Pfam" id="PF00694">
    <property type="entry name" value="Aconitase_C"/>
    <property type="match status" value="1"/>
</dbReference>
<dbReference type="EC" id="4.2.1.33" evidence="10"/>
<evidence type="ECO:0000313" key="14">
    <source>
        <dbReference type="Proteomes" id="UP000032545"/>
    </source>
</evidence>
<evidence type="ECO:0000256" key="4">
    <source>
        <dbReference type="ARBA" id="ARBA00009845"/>
    </source>
</evidence>
<comment type="subunit">
    <text evidence="5 10">Heterodimer of LeuC and LeuD.</text>
</comment>
<dbReference type="InterPro" id="IPR050075">
    <property type="entry name" value="LeuD"/>
</dbReference>
<dbReference type="SUPFAM" id="SSF52016">
    <property type="entry name" value="LeuD/IlvD-like"/>
    <property type="match status" value="1"/>
</dbReference>
<dbReference type="NCBIfam" id="NF002458">
    <property type="entry name" value="PRK01641.1"/>
    <property type="match status" value="1"/>
</dbReference>
<feature type="compositionally biased region" description="Basic and acidic residues" evidence="11">
    <location>
        <begin position="11"/>
        <end position="21"/>
    </location>
</feature>
<evidence type="ECO:0000256" key="10">
    <source>
        <dbReference type="HAMAP-Rule" id="MF_01031"/>
    </source>
</evidence>
<evidence type="ECO:0000256" key="2">
    <source>
        <dbReference type="ARBA" id="ARBA00002695"/>
    </source>
</evidence>
<feature type="domain" description="Aconitase A/isopropylmalate dehydratase small subunit swivel" evidence="12">
    <location>
        <begin position="32"/>
        <end position="148"/>
    </location>
</feature>
<dbReference type="PANTHER" id="PTHR43345">
    <property type="entry name" value="3-ISOPROPYLMALATE DEHYDRATASE SMALL SUBUNIT 2-RELATED-RELATED"/>
    <property type="match status" value="1"/>
</dbReference>
<organism evidence="13 14">
    <name type="scientific">Frankia torreyi</name>
    <dbReference type="NCBI Taxonomy" id="1856"/>
    <lineage>
        <taxon>Bacteria</taxon>
        <taxon>Bacillati</taxon>
        <taxon>Actinomycetota</taxon>
        <taxon>Actinomycetes</taxon>
        <taxon>Frankiales</taxon>
        <taxon>Frankiaceae</taxon>
        <taxon>Frankia</taxon>
    </lineage>
</organism>
<feature type="region of interest" description="Disordered" evidence="11">
    <location>
        <begin position="1"/>
        <end position="21"/>
    </location>
</feature>
<comment type="pathway">
    <text evidence="3 10">Amino-acid biosynthesis; L-leucine biosynthesis; L-leucine from 3-methyl-2-oxobutanoate: step 2/4.</text>
</comment>
<evidence type="ECO:0000256" key="5">
    <source>
        <dbReference type="ARBA" id="ARBA00011271"/>
    </source>
</evidence>
<keyword evidence="14" id="KW-1185">Reference proteome</keyword>
<protein>
    <recommendedName>
        <fullName evidence="10">3-isopropylmalate dehydratase small subunit</fullName>
        <ecNumber evidence="10">4.2.1.33</ecNumber>
    </recommendedName>
    <alternativeName>
        <fullName evidence="10">Alpha-IPM isomerase</fullName>
        <shortName evidence="10">IPMI</shortName>
    </alternativeName>
    <alternativeName>
        <fullName evidence="10">Isopropylmalate isomerase</fullName>
    </alternativeName>
</protein>
<dbReference type="NCBIfam" id="TIGR00171">
    <property type="entry name" value="leuD"/>
    <property type="match status" value="1"/>
</dbReference>
<dbReference type="UniPathway" id="UPA00048">
    <property type="reaction ID" value="UER00071"/>
</dbReference>
<evidence type="ECO:0000259" key="12">
    <source>
        <dbReference type="Pfam" id="PF00694"/>
    </source>
</evidence>
<gene>
    <name evidence="10" type="primary">leuD</name>
    <name evidence="13" type="ORF">FF36_03640</name>
</gene>
<evidence type="ECO:0000256" key="6">
    <source>
        <dbReference type="ARBA" id="ARBA00022430"/>
    </source>
</evidence>
<comment type="caution">
    <text evidence="13">The sequence shown here is derived from an EMBL/GenBank/DDBJ whole genome shotgun (WGS) entry which is preliminary data.</text>
</comment>
<sequence>MRSPLGVEPAGARDRDRHPDHDIVQRGAFPAMEAFTIHTGRAVPLRRSDVDTDQIIPSEWLKRIERTGFGAGLFSEWRADEGFVLNNPAYAEASILVAGPDFGTGSSREHAVWALQDYGFRAVISPRFADIFRGNALGNGLLPVQLPAGTVEALQTAVEQDPTVEITVDLAAREVRGAGLVAPFELDDFTRWRLMEGLDDVGLTLRHEELITGFEATRPGWLPSAV</sequence>
<dbReference type="InterPro" id="IPR004431">
    <property type="entry name" value="3-IsopropMal_deHydase_ssu"/>
</dbReference>
<name>A0A0D8BDA7_9ACTN</name>
<reference evidence="14" key="1">
    <citation type="submission" date="2015-02" db="EMBL/GenBank/DDBJ databases">
        <title>Draft Genome of Frankia sp. CpI1-S.</title>
        <authorList>
            <person name="Oshone R.T."/>
            <person name="Ngom M."/>
            <person name="Ghodhbane-Gtari F."/>
            <person name="Gtari M."/>
            <person name="Morris K."/>
            <person name="Thomas K."/>
            <person name="Sen A."/>
            <person name="Tisa L.S."/>
        </authorList>
    </citation>
    <scope>NUCLEOTIDE SEQUENCE [LARGE SCALE GENOMIC DNA]</scope>
    <source>
        <strain evidence="14">CpI1-S</strain>
    </source>
</reference>
<dbReference type="InterPro" id="IPR015928">
    <property type="entry name" value="Aconitase/3IPM_dehydase_swvl"/>
</dbReference>
<keyword evidence="6 10" id="KW-0432">Leucine biosynthesis</keyword>
<accession>A0A0D8BDA7</accession>
<keyword evidence="9 10" id="KW-0100">Branched-chain amino acid biosynthesis</keyword>
<comment type="similarity">
    <text evidence="4 10">Belongs to the LeuD family. LeuD type 1 subfamily.</text>
</comment>
<dbReference type="PATRIC" id="fig|1502723.3.peg.3095"/>
<dbReference type="GO" id="GO:0009316">
    <property type="term" value="C:3-isopropylmalate dehydratase complex"/>
    <property type="evidence" value="ECO:0007669"/>
    <property type="project" value="InterPro"/>
</dbReference>
<dbReference type="InterPro" id="IPR000573">
    <property type="entry name" value="AconitaseA/IPMdHydase_ssu_swvl"/>
</dbReference>
<dbReference type="PANTHER" id="PTHR43345:SF5">
    <property type="entry name" value="3-ISOPROPYLMALATE DEHYDRATASE SMALL SUBUNIT"/>
    <property type="match status" value="1"/>
</dbReference>
<evidence type="ECO:0000256" key="7">
    <source>
        <dbReference type="ARBA" id="ARBA00022605"/>
    </source>
</evidence>
<dbReference type="AlphaFoldDB" id="A0A0D8BDA7"/>
<evidence type="ECO:0000256" key="9">
    <source>
        <dbReference type="ARBA" id="ARBA00023304"/>
    </source>
</evidence>
<reference evidence="13 14" key="2">
    <citation type="journal article" date="2016" name="Genome Announc.">
        <title>Permanent Draft Genome Sequences for Two Variants of Frankia sp. Strain CpI1, the First Frankia Strain Isolated from Root Nodules of Comptonia peregrina.</title>
        <authorList>
            <person name="Oshone R."/>
            <person name="Hurst S.G.IV."/>
            <person name="Abebe-Akele F."/>
            <person name="Simpson S."/>
            <person name="Morris K."/>
            <person name="Thomas W.K."/>
            <person name="Tisa L.S."/>
        </authorList>
    </citation>
    <scope>NUCLEOTIDE SEQUENCE [LARGE SCALE GENOMIC DNA]</scope>
    <source>
        <strain evidence="14">CpI1-S</strain>
    </source>
</reference>
<proteinExistence type="inferred from homology"/>
<keyword evidence="8 10" id="KW-0456">Lyase</keyword>
<evidence type="ECO:0000256" key="11">
    <source>
        <dbReference type="SAM" id="MobiDB-lite"/>
    </source>
</evidence>
<dbReference type="Gene3D" id="3.20.19.10">
    <property type="entry name" value="Aconitase, domain 4"/>
    <property type="match status" value="1"/>
</dbReference>
<evidence type="ECO:0000256" key="8">
    <source>
        <dbReference type="ARBA" id="ARBA00023239"/>
    </source>
</evidence>
<evidence type="ECO:0000256" key="3">
    <source>
        <dbReference type="ARBA" id="ARBA00004729"/>
    </source>
</evidence>
<dbReference type="Proteomes" id="UP000032545">
    <property type="component" value="Unassembled WGS sequence"/>
</dbReference>
<dbReference type="HAMAP" id="MF_01031">
    <property type="entry name" value="LeuD_type1"/>
    <property type="match status" value="1"/>
</dbReference>
<dbReference type="FunFam" id="3.20.19.10:FF:000003">
    <property type="entry name" value="3-isopropylmalate dehydratase small subunit"/>
    <property type="match status" value="1"/>
</dbReference>
<comment type="catalytic activity">
    <reaction evidence="1 10">
        <text>(2R,3S)-3-isopropylmalate = (2S)-2-isopropylmalate</text>
        <dbReference type="Rhea" id="RHEA:32287"/>
        <dbReference type="ChEBI" id="CHEBI:1178"/>
        <dbReference type="ChEBI" id="CHEBI:35121"/>
        <dbReference type="EC" id="4.2.1.33"/>
    </reaction>
</comment>
<evidence type="ECO:0000313" key="13">
    <source>
        <dbReference type="EMBL" id="KJE22050.1"/>
    </source>
</evidence>